<comment type="caution">
    <text evidence="2">The sequence shown here is derived from an EMBL/GenBank/DDBJ whole genome shotgun (WGS) entry which is preliminary data.</text>
</comment>
<dbReference type="Pfam" id="PF09346">
    <property type="entry name" value="SMI1_KNR4"/>
    <property type="match status" value="1"/>
</dbReference>
<dbReference type="InterPro" id="IPR037883">
    <property type="entry name" value="Knr4/Smi1-like_sf"/>
</dbReference>
<accession>A0A562V9F6</accession>
<dbReference type="EMBL" id="VLLL01000005">
    <property type="protein sequence ID" value="TWJ14492.1"/>
    <property type="molecule type" value="Genomic_DNA"/>
</dbReference>
<dbReference type="RefSeq" id="WP_147131592.1">
    <property type="nucleotide sequence ID" value="NZ_BAABIJ010000001.1"/>
</dbReference>
<feature type="domain" description="Knr4/Smi1-like" evidence="1">
    <location>
        <begin position="18"/>
        <end position="131"/>
    </location>
</feature>
<dbReference type="AlphaFoldDB" id="A0A562V9F6"/>
<sequence length="143" mass="15923">MWSDFVAGLDAGFTLCPPADPAALAGVADLVGGPVPDELAGLWRESDGLLDRYGTEIVWPWRRVVCDNLEFRSAPDFVGLYRPFDSLLFFGDAGNGDQFAFPTGGDAVWVWDHEDDDRREVASGLRDYLRRTATGDDWYHRPP</sequence>
<dbReference type="Gene3D" id="3.40.1580.10">
    <property type="entry name" value="SMI1/KNR4-like"/>
    <property type="match status" value="1"/>
</dbReference>
<evidence type="ECO:0000259" key="1">
    <source>
        <dbReference type="Pfam" id="PF09346"/>
    </source>
</evidence>
<name>A0A562V9F6_9ACTN</name>
<proteinExistence type="predicted"/>
<reference evidence="2 3" key="1">
    <citation type="journal article" date="2013" name="Stand. Genomic Sci.">
        <title>Genomic Encyclopedia of Type Strains, Phase I: The one thousand microbial genomes (KMG-I) project.</title>
        <authorList>
            <person name="Kyrpides N.C."/>
            <person name="Woyke T."/>
            <person name="Eisen J.A."/>
            <person name="Garrity G."/>
            <person name="Lilburn T.G."/>
            <person name="Beck B.J."/>
            <person name="Whitman W.B."/>
            <person name="Hugenholtz P."/>
            <person name="Klenk H.P."/>
        </authorList>
    </citation>
    <scope>NUCLEOTIDE SEQUENCE [LARGE SCALE GENOMIC DNA]</scope>
    <source>
        <strain evidence="2 3">DSM 45044</strain>
    </source>
</reference>
<protein>
    <recommendedName>
        <fullName evidence="1">Knr4/Smi1-like domain-containing protein</fullName>
    </recommendedName>
</protein>
<dbReference type="OrthoDB" id="3478416at2"/>
<dbReference type="InterPro" id="IPR018958">
    <property type="entry name" value="Knr4/Smi1-like_dom"/>
</dbReference>
<dbReference type="SUPFAM" id="SSF160631">
    <property type="entry name" value="SMI1/KNR4-like"/>
    <property type="match status" value="1"/>
</dbReference>
<evidence type="ECO:0000313" key="3">
    <source>
        <dbReference type="Proteomes" id="UP000321617"/>
    </source>
</evidence>
<keyword evidence="3" id="KW-1185">Reference proteome</keyword>
<organism evidence="2 3">
    <name type="scientific">Stackebrandtia albiflava</name>
    <dbReference type="NCBI Taxonomy" id="406432"/>
    <lineage>
        <taxon>Bacteria</taxon>
        <taxon>Bacillati</taxon>
        <taxon>Actinomycetota</taxon>
        <taxon>Actinomycetes</taxon>
        <taxon>Glycomycetales</taxon>
        <taxon>Glycomycetaceae</taxon>
        <taxon>Stackebrandtia</taxon>
    </lineage>
</organism>
<gene>
    <name evidence="2" type="ORF">LX16_0176</name>
</gene>
<dbReference type="Proteomes" id="UP000321617">
    <property type="component" value="Unassembled WGS sequence"/>
</dbReference>
<evidence type="ECO:0000313" key="2">
    <source>
        <dbReference type="EMBL" id="TWJ14492.1"/>
    </source>
</evidence>